<accession>A0A4Y2IY26</accession>
<dbReference type="EMBL" id="BGPR01003028">
    <property type="protein sequence ID" value="GBM82717.1"/>
    <property type="molecule type" value="Genomic_DNA"/>
</dbReference>
<dbReference type="AlphaFoldDB" id="A0A4Y2IY26"/>
<name>A0A4Y2IY26_ARAVE</name>
<keyword evidence="1" id="KW-0732">Signal</keyword>
<comment type="caution">
    <text evidence="2">The sequence shown here is derived from an EMBL/GenBank/DDBJ whole genome shotgun (WGS) entry which is preliminary data.</text>
</comment>
<organism evidence="2 3">
    <name type="scientific">Araneus ventricosus</name>
    <name type="common">Orbweaver spider</name>
    <name type="synonym">Epeira ventricosa</name>
    <dbReference type="NCBI Taxonomy" id="182803"/>
    <lineage>
        <taxon>Eukaryota</taxon>
        <taxon>Metazoa</taxon>
        <taxon>Ecdysozoa</taxon>
        <taxon>Arthropoda</taxon>
        <taxon>Chelicerata</taxon>
        <taxon>Arachnida</taxon>
        <taxon>Araneae</taxon>
        <taxon>Araneomorphae</taxon>
        <taxon>Entelegynae</taxon>
        <taxon>Araneoidea</taxon>
        <taxon>Araneidae</taxon>
        <taxon>Araneus</taxon>
    </lineage>
</organism>
<proteinExistence type="predicted"/>
<feature type="chain" id="PRO_5021280100" evidence="1">
    <location>
        <begin position="26"/>
        <end position="103"/>
    </location>
</feature>
<gene>
    <name evidence="2" type="ORF">AVEN_7547_1</name>
</gene>
<evidence type="ECO:0000313" key="3">
    <source>
        <dbReference type="Proteomes" id="UP000499080"/>
    </source>
</evidence>
<dbReference type="Proteomes" id="UP000499080">
    <property type="component" value="Unassembled WGS sequence"/>
</dbReference>
<sequence>MFSVHRNIFLLCIYIFVFASSRVSADQVPAALWNIKGDSLRVTPASALGKDDKMFDNSLKEVVNDGAKILVFVLGKLSLEDFSASEKPLSQNDTIQNLQVSFT</sequence>
<evidence type="ECO:0000256" key="1">
    <source>
        <dbReference type="SAM" id="SignalP"/>
    </source>
</evidence>
<keyword evidence="3" id="KW-1185">Reference proteome</keyword>
<reference evidence="2 3" key="1">
    <citation type="journal article" date="2019" name="Sci. Rep.">
        <title>Orb-weaving spider Araneus ventricosus genome elucidates the spidroin gene catalogue.</title>
        <authorList>
            <person name="Kono N."/>
            <person name="Nakamura H."/>
            <person name="Ohtoshi R."/>
            <person name="Moran D.A.P."/>
            <person name="Shinohara A."/>
            <person name="Yoshida Y."/>
            <person name="Fujiwara M."/>
            <person name="Mori M."/>
            <person name="Tomita M."/>
            <person name="Arakawa K."/>
        </authorList>
    </citation>
    <scope>NUCLEOTIDE SEQUENCE [LARGE SCALE GENOMIC DNA]</scope>
</reference>
<protein>
    <submittedName>
        <fullName evidence="2">Uncharacterized protein</fullName>
    </submittedName>
</protein>
<feature type="signal peptide" evidence="1">
    <location>
        <begin position="1"/>
        <end position="25"/>
    </location>
</feature>
<evidence type="ECO:0000313" key="2">
    <source>
        <dbReference type="EMBL" id="GBM82717.1"/>
    </source>
</evidence>